<feature type="domain" description="GFO/IDH/MocA-like oxidoreductase" evidence="2">
    <location>
        <begin position="130"/>
        <end position="253"/>
    </location>
</feature>
<name>A0A841MPW8_9BACT</name>
<evidence type="ECO:0000313" key="4">
    <source>
        <dbReference type="Proteomes" id="UP000588604"/>
    </source>
</evidence>
<dbReference type="Gene3D" id="3.30.360.10">
    <property type="entry name" value="Dihydrodipicolinate Reductase, domain 2"/>
    <property type="match status" value="1"/>
</dbReference>
<evidence type="ECO:0000313" key="3">
    <source>
        <dbReference type="EMBL" id="MBB6324605.1"/>
    </source>
</evidence>
<dbReference type="Pfam" id="PF22725">
    <property type="entry name" value="GFO_IDH_MocA_C3"/>
    <property type="match status" value="1"/>
</dbReference>
<dbReference type="InterPro" id="IPR055170">
    <property type="entry name" value="GFO_IDH_MocA-like_dom"/>
</dbReference>
<keyword evidence="4" id="KW-1185">Reference proteome</keyword>
<dbReference type="Gene3D" id="3.40.50.720">
    <property type="entry name" value="NAD(P)-binding Rossmann-like Domain"/>
    <property type="match status" value="1"/>
</dbReference>
<dbReference type="PANTHER" id="PTHR43249">
    <property type="entry name" value="UDP-N-ACETYL-2-AMINO-2-DEOXY-D-GLUCURONATE OXIDASE"/>
    <property type="match status" value="1"/>
</dbReference>
<dbReference type="SUPFAM" id="SSF55347">
    <property type="entry name" value="Glyceraldehyde-3-phosphate dehydrogenase-like, C-terminal domain"/>
    <property type="match status" value="1"/>
</dbReference>
<accession>A0A841MPW8</accession>
<comment type="caution">
    <text evidence="3">The sequence shown here is derived from an EMBL/GenBank/DDBJ whole genome shotgun (WGS) entry which is preliminary data.</text>
</comment>
<dbReference type="GO" id="GO:0000166">
    <property type="term" value="F:nucleotide binding"/>
    <property type="evidence" value="ECO:0007669"/>
    <property type="project" value="InterPro"/>
</dbReference>
<gene>
    <name evidence="3" type="ORF">FHS59_000220</name>
</gene>
<dbReference type="InterPro" id="IPR052515">
    <property type="entry name" value="Gfo/Idh/MocA_Oxidoreductase"/>
</dbReference>
<dbReference type="RefSeq" id="WP_184492578.1">
    <property type="nucleotide sequence ID" value="NZ_JACIJO010000001.1"/>
</dbReference>
<dbReference type="Pfam" id="PF01408">
    <property type="entry name" value="GFO_IDH_MocA"/>
    <property type="match status" value="1"/>
</dbReference>
<organism evidence="3 4">
    <name type="scientific">Algoriphagus iocasae</name>
    <dbReference type="NCBI Taxonomy" id="1836499"/>
    <lineage>
        <taxon>Bacteria</taxon>
        <taxon>Pseudomonadati</taxon>
        <taxon>Bacteroidota</taxon>
        <taxon>Cytophagia</taxon>
        <taxon>Cytophagales</taxon>
        <taxon>Cyclobacteriaceae</taxon>
        <taxon>Algoriphagus</taxon>
    </lineage>
</organism>
<evidence type="ECO:0000259" key="2">
    <source>
        <dbReference type="Pfam" id="PF22725"/>
    </source>
</evidence>
<reference evidence="3 4" key="1">
    <citation type="submission" date="2020-08" db="EMBL/GenBank/DDBJ databases">
        <title>Genomic Encyclopedia of Type Strains, Phase IV (KMG-IV): sequencing the most valuable type-strain genomes for metagenomic binning, comparative biology and taxonomic classification.</title>
        <authorList>
            <person name="Goeker M."/>
        </authorList>
    </citation>
    <scope>NUCLEOTIDE SEQUENCE [LARGE SCALE GENOMIC DNA]</scope>
    <source>
        <strain evidence="3 4">DSM 102044</strain>
    </source>
</reference>
<evidence type="ECO:0000259" key="1">
    <source>
        <dbReference type="Pfam" id="PF01408"/>
    </source>
</evidence>
<dbReference type="Proteomes" id="UP000588604">
    <property type="component" value="Unassembled WGS sequence"/>
</dbReference>
<proteinExistence type="predicted"/>
<dbReference type="PANTHER" id="PTHR43249:SF1">
    <property type="entry name" value="D-GLUCOSIDE 3-DEHYDROGENASE"/>
    <property type="match status" value="1"/>
</dbReference>
<protein>
    <submittedName>
        <fullName evidence="3">Putative dehydrogenase</fullName>
    </submittedName>
</protein>
<dbReference type="EMBL" id="JACIJO010000001">
    <property type="protein sequence ID" value="MBB6324605.1"/>
    <property type="molecule type" value="Genomic_DNA"/>
</dbReference>
<sequence>MKTYGIGIIGTGSIAIKHAQAIAELDQANLVGLYNPNPKSAETAQTKFKEPVFTDFDEFLKIPELDVVCICTPSGMHLEPSLASAKAGKHILVEKPIEINLDRTDQLLESCRENGVQLAVIFQNRFSEDYVQLKKAVDQGVFGKLLMGNAYVNWFRDDAYYGTSKWKGTLKGDGGGALINQGIHTIDLLLDLMGDVSAVFGQVQTALYPIEGEDLGTAIVNFKSGALGNITSATSLYPGYPEKIEVFGTKGSAILEAGKLVAWNIKGDDSNMISSAPGSASGSSDPNAIGHQLHLAQWQLFLKSIEEGALPVVDGETARKSVELIRGIYLSSKRNEKIEFPFEDIKY</sequence>
<dbReference type="AlphaFoldDB" id="A0A841MPW8"/>
<feature type="domain" description="Gfo/Idh/MocA-like oxidoreductase N-terminal" evidence="1">
    <location>
        <begin position="6"/>
        <end position="121"/>
    </location>
</feature>
<dbReference type="InterPro" id="IPR036291">
    <property type="entry name" value="NAD(P)-bd_dom_sf"/>
</dbReference>
<dbReference type="InterPro" id="IPR000683">
    <property type="entry name" value="Gfo/Idh/MocA-like_OxRdtase_N"/>
</dbReference>
<dbReference type="SUPFAM" id="SSF51735">
    <property type="entry name" value="NAD(P)-binding Rossmann-fold domains"/>
    <property type="match status" value="1"/>
</dbReference>